<dbReference type="InterPro" id="IPR001810">
    <property type="entry name" value="F-box_dom"/>
</dbReference>
<protein>
    <recommendedName>
        <fullName evidence="2">F-box domain-containing protein</fullName>
    </recommendedName>
</protein>
<accession>B0W451</accession>
<evidence type="ECO:0000313" key="4">
    <source>
        <dbReference type="EnsemblMetazoa" id="CPIJ001811-PA"/>
    </source>
</evidence>
<proteinExistence type="predicted"/>
<dbReference type="EMBL" id="DS231834">
    <property type="protein sequence ID" value="EDS32644.1"/>
    <property type="molecule type" value="Genomic_DNA"/>
</dbReference>
<dbReference type="AlphaFoldDB" id="B0W451"/>
<dbReference type="PROSITE" id="PS50181">
    <property type="entry name" value="FBOX"/>
    <property type="match status" value="1"/>
</dbReference>
<feature type="domain" description="F-box" evidence="2">
    <location>
        <begin position="3"/>
        <end position="50"/>
    </location>
</feature>
<dbReference type="EnsemblMetazoa" id="CPIJ001811-RA">
    <property type="protein sequence ID" value="CPIJ001811-PA"/>
    <property type="gene ID" value="CPIJ001811"/>
</dbReference>
<gene>
    <name evidence="4" type="primary">6032969</name>
    <name evidence="3" type="ORF">CpipJ_CPIJ001811</name>
</gene>
<keyword evidence="1" id="KW-0833">Ubl conjugation pathway</keyword>
<dbReference type="GO" id="GO:0031146">
    <property type="term" value="P:SCF-dependent proteasomal ubiquitin-dependent protein catabolic process"/>
    <property type="evidence" value="ECO:0007669"/>
    <property type="project" value="TreeGrafter"/>
</dbReference>
<dbReference type="Proteomes" id="UP000002320">
    <property type="component" value="Unassembled WGS sequence"/>
</dbReference>
<dbReference type="InterPro" id="IPR032675">
    <property type="entry name" value="LRR_dom_sf"/>
</dbReference>
<sequence>MEAAELPPLSGRILEHIFQHLSAFQLARARLTCRQWNEVITGSPQLVAKFRLSLERFFCGGETERDFMLENVKTCYSTADYGASHLIQVEHVWVTVGPNIRHLIIHDCWLDLSKVGYMLRYLPNLEELTFTPYYLESDMIKDVKIDYRMDKLATLTIGSTDRIDEVLDLFKQICSNLVVLRVCGKKHDCNEEKLLNLIFASRDTLQEISLKKYNFEDEFLTKISSMDRLELKRLSLKQCYIESEDDIFNLSLAQPLLEHLDIQSAQLRSNEVLVKIAQNLPYLRSLKINLNKLKGSLLDDSLNCMPALEHLKLLSERPKRIDISKFQNSNLAKLSLSGITLTMNTLEGITNNLPKLKTLTVECSEHKSPLPQSVLQSLESLKLKQVTNLETTIYLTKSTWNLKHLQVISCDLSGKLLQSICQQCPLLETVHLESTYYVCDSDVQLLCRTLKRLRSLSLVDCRLVSDVTVENVIVHCLKLEYLRIEYCRKVEKNRRWYQTEMKPRFKISIGPECWYKDS</sequence>
<reference evidence="4" key="2">
    <citation type="submission" date="2021-02" db="UniProtKB">
        <authorList>
            <consortium name="EnsemblMetazoa"/>
        </authorList>
    </citation>
    <scope>IDENTIFICATION</scope>
    <source>
        <strain evidence="4">JHB</strain>
    </source>
</reference>
<dbReference type="Gene3D" id="3.80.10.10">
    <property type="entry name" value="Ribonuclease Inhibitor"/>
    <property type="match status" value="2"/>
</dbReference>
<dbReference type="OrthoDB" id="27842at2759"/>
<dbReference type="InterPro" id="IPR036047">
    <property type="entry name" value="F-box-like_dom_sf"/>
</dbReference>
<dbReference type="KEGG" id="cqu:CpipJ_CPIJ001811"/>
<reference evidence="3" key="1">
    <citation type="submission" date="2007-03" db="EMBL/GenBank/DDBJ databases">
        <title>Annotation of Culex pipiens quinquefasciatus.</title>
        <authorList>
            <consortium name="The Broad Institute Genome Sequencing Platform"/>
            <person name="Atkinson P.W."/>
            <person name="Hemingway J."/>
            <person name="Christensen B.M."/>
            <person name="Higgs S."/>
            <person name="Kodira C."/>
            <person name="Hannick L."/>
            <person name="Megy K."/>
            <person name="O'Leary S."/>
            <person name="Pearson M."/>
            <person name="Haas B.J."/>
            <person name="Mauceli E."/>
            <person name="Wortman J.R."/>
            <person name="Lee N.H."/>
            <person name="Guigo R."/>
            <person name="Stanke M."/>
            <person name="Alvarado L."/>
            <person name="Amedeo P."/>
            <person name="Antoine C.H."/>
            <person name="Arensburger P."/>
            <person name="Bidwell S.L."/>
            <person name="Crawford M."/>
            <person name="Camaro F."/>
            <person name="Devon K."/>
            <person name="Engels R."/>
            <person name="Hammond M."/>
            <person name="Howarth C."/>
            <person name="Koehrsen M."/>
            <person name="Lawson D."/>
            <person name="Montgomery P."/>
            <person name="Nene V."/>
            <person name="Nusbaum C."/>
            <person name="Puiu D."/>
            <person name="Romero-Severson J."/>
            <person name="Severson D.W."/>
            <person name="Shumway M."/>
            <person name="Sisk P."/>
            <person name="Stolte C."/>
            <person name="Zeng Q."/>
            <person name="Eisenstadt E."/>
            <person name="Fraser-Liggett C."/>
            <person name="Strausberg R."/>
            <person name="Galagan J."/>
            <person name="Birren B."/>
            <person name="Collins F.H."/>
        </authorList>
    </citation>
    <scope>NUCLEOTIDE SEQUENCE [LARGE SCALE GENOMIC DNA]</scope>
    <source>
        <strain evidence="3">JHB</strain>
    </source>
</reference>
<name>B0W451_CULQU</name>
<dbReference type="GO" id="GO:0019005">
    <property type="term" value="C:SCF ubiquitin ligase complex"/>
    <property type="evidence" value="ECO:0007669"/>
    <property type="project" value="TreeGrafter"/>
</dbReference>
<dbReference type="SUPFAM" id="SSF81383">
    <property type="entry name" value="F-box domain"/>
    <property type="match status" value="1"/>
</dbReference>
<dbReference type="Gene3D" id="1.20.1280.50">
    <property type="match status" value="1"/>
</dbReference>
<dbReference type="SMART" id="SM00367">
    <property type="entry name" value="LRR_CC"/>
    <property type="match status" value="2"/>
</dbReference>
<organism>
    <name type="scientific">Culex quinquefasciatus</name>
    <name type="common">Southern house mosquito</name>
    <name type="synonym">Culex pungens</name>
    <dbReference type="NCBI Taxonomy" id="7176"/>
    <lineage>
        <taxon>Eukaryota</taxon>
        <taxon>Metazoa</taxon>
        <taxon>Ecdysozoa</taxon>
        <taxon>Arthropoda</taxon>
        <taxon>Hexapoda</taxon>
        <taxon>Insecta</taxon>
        <taxon>Pterygota</taxon>
        <taxon>Neoptera</taxon>
        <taxon>Endopterygota</taxon>
        <taxon>Diptera</taxon>
        <taxon>Nematocera</taxon>
        <taxon>Culicoidea</taxon>
        <taxon>Culicidae</taxon>
        <taxon>Culicinae</taxon>
        <taxon>Culicini</taxon>
        <taxon>Culex</taxon>
        <taxon>Culex</taxon>
    </lineage>
</organism>
<dbReference type="InParanoid" id="B0W451"/>
<dbReference type="PANTHER" id="PTHR13318:SF95">
    <property type="entry name" value="F-BOX PROTEIN YLR352W"/>
    <property type="match status" value="1"/>
</dbReference>
<keyword evidence="5" id="KW-1185">Reference proteome</keyword>
<dbReference type="VEuPathDB" id="VectorBase:CQUJHB001776"/>
<dbReference type="InterPro" id="IPR006553">
    <property type="entry name" value="Leu-rich_rpt_Cys-con_subtyp"/>
</dbReference>
<evidence type="ECO:0000259" key="2">
    <source>
        <dbReference type="PROSITE" id="PS50181"/>
    </source>
</evidence>
<dbReference type="SUPFAM" id="SSF52047">
    <property type="entry name" value="RNI-like"/>
    <property type="match status" value="2"/>
</dbReference>
<dbReference type="VEuPathDB" id="VectorBase:CPIJ001811"/>
<dbReference type="STRING" id="7176.B0W451"/>
<dbReference type="eggNOG" id="KOG1947">
    <property type="taxonomic scope" value="Eukaryota"/>
</dbReference>
<evidence type="ECO:0000256" key="1">
    <source>
        <dbReference type="ARBA" id="ARBA00022786"/>
    </source>
</evidence>
<dbReference type="PANTHER" id="PTHR13318">
    <property type="entry name" value="PARTNER OF PAIRED, ISOFORM B-RELATED"/>
    <property type="match status" value="1"/>
</dbReference>
<evidence type="ECO:0000313" key="3">
    <source>
        <dbReference type="EMBL" id="EDS32644.1"/>
    </source>
</evidence>
<evidence type="ECO:0000313" key="5">
    <source>
        <dbReference type="Proteomes" id="UP000002320"/>
    </source>
</evidence>
<dbReference type="SMART" id="SM00256">
    <property type="entry name" value="FBOX"/>
    <property type="match status" value="1"/>
</dbReference>
<dbReference type="Pfam" id="PF12937">
    <property type="entry name" value="F-box-like"/>
    <property type="match status" value="1"/>
</dbReference>
<dbReference type="HOGENOM" id="CLU_030454_0_0_1"/>